<reference evidence="2 3" key="1">
    <citation type="submission" date="2024-06" db="EMBL/GenBank/DDBJ databases">
        <authorList>
            <person name="Pan Q."/>
            <person name="Wen M."/>
            <person name="Jouanno E."/>
            <person name="Zahm M."/>
            <person name="Klopp C."/>
            <person name="Cabau C."/>
            <person name="Louis A."/>
            <person name="Berthelot C."/>
            <person name="Parey E."/>
            <person name="Roest Crollius H."/>
            <person name="Montfort J."/>
            <person name="Robinson-Rechavi M."/>
            <person name="Bouchez O."/>
            <person name="Lampietro C."/>
            <person name="Lopez Roques C."/>
            <person name="Donnadieu C."/>
            <person name="Postlethwait J."/>
            <person name="Bobe J."/>
            <person name="Verreycken H."/>
            <person name="Guiguen Y."/>
        </authorList>
    </citation>
    <scope>NUCLEOTIDE SEQUENCE [LARGE SCALE GENOMIC DNA]</scope>
    <source>
        <strain evidence="2">Up_M1</strain>
        <tissue evidence="2">Testis</tissue>
    </source>
</reference>
<dbReference type="EMBL" id="JAGEUA010000002">
    <property type="protein sequence ID" value="KAL1004955.1"/>
    <property type="molecule type" value="Genomic_DNA"/>
</dbReference>
<evidence type="ECO:0008006" key="4">
    <source>
        <dbReference type="Google" id="ProtNLM"/>
    </source>
</evidence>
<dbReference type="SUPFAM" id="SSF47266">
    <property type="entry name" value="4-helical cytokines"/>
    <property type="match status" value="1"/>
</dbReference>
<organism evidence="2 3">
    <name type="scientific">Umbra pygmaea</name>
    <name type="common">Eastern mudminnow</name>
    <dbReference type="NCBI Taxonomy" id="75934"/>
    <lineage>
        <taxon>Eukaryota</taxon>
        <taxon>Metazoa</taxon>
        <taxon>Chordata</taxon>
        <taxon>Craniata</taxon>
        <taxon>Vertebrata</taxon>
        <taxon>Euteleostomi</taxon>
        <taxon>Actinopterygii</taxon>
        <taxon>Neopterygii</taxon>
        <taxon>Teleostei</taxon>
        <taxon>Protacanthopterygii</taxon>
        <taxon>Esociformes</taxon>
        <taxon>Umbridae</taxon>
        <taxon>Umbra</taxon>
    </lineage>
</organism>
<gene>
    <name evidence="2" type="ORF">UPYG_G00052640</name>
</gene>
<protein>
    <recommendedName>
        <fullName evidence="4">Interleukin-12 subunit alpha</fullName>
    </recommendedName>
</protein>
<dbReference type="PANTHER" id="PTHR10511">
    <property type="entry name" value="GRANULOCYTE COLONY-STIMULATING FACTOR"/>
    <property type="match status" value="1"/>
</dbReference>
<keyword evidence="1" id="KW-0732">Signal</keyword>
<dbReference type="Gene3D" id="1.20.1250.10">
    <property type="match status" value="1"/>
</dbReference>
<feature type="signal peptide" evidence="1">
    <location>
        <begin position="1"/>
        <end position="19"/>
    </location>
</feature>
<sequence>MNALKILGLLCSLAFLTQSAPTPEKLEDLELKRNIQRARSLVNKILRLIPVVHGSCVSTNDLTIDPPSQPTDMQHQSLGTYSGIPTAPELETVCRPVNRIDFPLDECLNSISAGLQLYQDVLGVLVLKVTSACQVTLLQADIRDLLAQINKMNESGLTSSGDQFDALVFAEGLRGDYEVQVATHVTLLRLRNFTHDLKRSLRNVEHLSSKKS</sequence>
<evidence type="ECO:0000313" key="3">
    <source>
        <dbReference type="Proteomes" id="UP001557470"/>
    </source>
</evidence>
<feature type="chain" id="PRO_5044765458" description="Interleukin-12 subunit alpha" evidence="1">
    <location>
        <begin position="20"/>
        <end position="212"/>
    </location>
</feature>
<keyword evidence="3" id="KW-1185">Reference proteome</keyword>
<dbReference type="InterPro" id="IPR040117">
    <property type="entry name" value="GCSF/MGF"/>
</dbReference>
<dbReference type="PANTHER" id="PTHR10511:SF2">
    <property type="entry name" value="GRANULOCYTE COLONY-STIMULATING FACTOR"/>
    <property type="match status" value="1"/>
</dbReference>
<accession>A0ABD0XPJ2</accession>
<dbReference type="AlphaFoldDB" id="A0ABD0XPJ2"/>
<dbReference type="InterPro" id="IPR009079">
    <property type="entry name" value="4_helix_cytokine-like_core"/>
</dbReference>
<evidence type="ECO:0000256" key="1">
    <source>
        <dbReference type="SAM" id="SignalP"/>
    </source>
</evidence>
<proteinExistence type="predicted"/>
<evidence type="ECO:0000313" key="2">
    <source>
        <dbReference type="EMBL" id="KAL1004955.1"/>
    </source>
</evidence>
<dbReference type="Proteomes" id="UP001557470">
    <property type="component" value="Unassembled WGS sequence"/>
</dbReference>
<name>A0ABD0XPJ2_UMBPY</name>
<comment type="caution">
    <text evidence="2">The sequence shown here is derived from an EMBL/GenBank/DDBJ whole genome shotgun (WGS) entry which is preliminary data.</text>
</comment>